<organism evidence="1 2">
    <name type="scientific">Zalaria obscura</name>
    <dbReference type="NCBI Taxonomy" id="2024903"/>
    <lineage>
        <taxon>Eukaryota</taxon>
        <taxon>Fungi</taxon>
        <taxon>Dikarya</taxon>
        <taxon>Ascomycota</taxon>
        <taxon>Pezizomycotina</taxon>
        <taxon>Dothideomycetes</taxon>
        <taxon>Dothideomycetidae</taxon>
        <taxon>Dothideales</taxon>
        <taxon>Zalariaceae</taxon>
        <taxon>Zalaria</taxon>
    </lineage>
</organism>
<keyword evidence="2" id="KW-1185">Reference proteome</keyword>
<proteinExistence type="predicted"/>
<protein>
    <submittedName>
        <fullName evidence="1">Uncharacterized protein</fullName>
    </submittedName>
</protein>
<name>A0ACC3S987_9PEZI</name>
<comment type="caution">
    <text evidence="1">The sequence shown here is derived from an EMBL/GenBank/DDBJ whole genome shotgun (WGS) entry which is preliminary data.</text>
</comment>
<gene>
    <name evidence="1" type="ORF">M8818_005677</name>
</gene>
<evidence type="ECO:0000313" key="2">
    <source>
        <dbReference type="Proteomes" id="UP001320706"/>
    </source>
</evidence>
<sequence>MSAYIITYYSESTSDTCIRRRTLPAEVVREGRRGRSGHMHSRNGDVHSPSDRSQSRIYLQTQVPAHWEAADGVGKLQGKVESHGCFTWFNIPQQSDMQATELTGTTLGIYARPQPASTAGKQAPGWLPNHTCWTTASTSPICRNESCRRFRTLKRFSPESRVGG</sequence>
<evidence type="ECO:0000313" key="1">
    <source>
        <dbReference type="EMBL" id="KAK8202151.1"/>
    </source>
</evidence>
<dbReference type="Proteomes" id="UP001320706">
    <property type="component" value="Unassembled WGS sequence"/>
</dbReference>
<dbReference type="EMBL" id="JAMKPW020000033">
    <property type="protein sequence ID" value="KAK8202151.1"/>
    <property type="molecule type" value="Genomic_DNA"/>
</dbReference>
<accession>A0ACC3S987</accession>
<reference evidence="1" key="1">
    <citation type="submission" date="2024-02" db="EMBL/GenBank/DDBJ databases">
        <title>Metagenome Assembled Genome of Zalaria obscura JY119.</title>
        <authorList>
            <person name="Vighnesh L."/>
            <person name="Jagadeeshwari U."/>
            <person name="Venkata Ramana C."/>
            <person name="Sasikala C."/>
        </authorList>
    </citation>
    <scope>NUCLEOTIDE SEQUENCE</scope>
    <source>
        <strain evidence="1">JY119</strain>
    </source>
</reference>